<dbReference type="GO" id="GO:0008270">
    <property type="term" value="F:zinc ion binding"/>
    <property type="evidence" value="ECO:0007669"/>
    <property type="project" value="UniProtKB-KW"/>
</dbReference>
<name>A0A7S3AV69_9EUKA</name>
<reference evidence="4" key="1">
    <citation type="submission" date="2021-01" db="EMBL/GenBank/DDBJ databases">
        <authorList>
            <person name="Corre E."/>
            <person name="Pelletier E."/>
            <person name="Niang G."/>
            <person name="Scheremetjew M."/>
            <person name="Finn R."/>
            <person name="Kale V."/>
            <person name="Holt S."/>
            <person name="Cochrane G."/>
            <person name="Meng A."/>
            <person name="Brown T."/>
            <person name="Cohen L."/>
        </authorList>
    </citation>
    <scope>NUCLEOTIDE SEQUENCE</scope>
    <source>
        <strain evidence="4">CCMP281</strain>
    </source>
</reference>
<evidence type="ECO:0000256" key="1">
    <source>
        <dbReference type="PROSITE-ProRule" id="PRU00042"/>
    </source>
</evidence>
<keyword evidence="1" id="KW-0862">Zinc</keyword>
<proteinExistence type="predicted"/>
<dbReference type="InterPro" id="IPR013087">
    <property type="entry name" value="Znf_C2H2_type"/>
</dbReference>
<evidence type="ECO:0000256" key="2">
    <source>
        <dbReference type="SAM" id="MobiDB-lite"/>
    </source>
</evidence>
<sequence>MNEDARFPLSPMQDNILVGSEPPPPSLELPAALKGENLEADTSSVPSRAGSTVPTEESRSPRTLVEEVSSSTGGGRPPSAELFFQGEEALETTVGDAEAGEEEWEELPSRSDSPPPGLDVIEADALLGDEASVKLEFNAPFEVAVVDKDAESAIHALLALQREPSPTTPRSRGSSPEPFARRPLSPNPPLRQSWKGSSAIQKYVGTEASRFFCKFPRCGKAYASTDAVRKHCRQRHLDWLRRLGHGCPALYCRWED</sequence>
<gene>
    <name evidence="4" type="ORF">HERI1096_LOCUS17049</name>
</gene>
<dbReference type="PROSITE" id="PS50157">
    <property type="entry name" value="ZINC_FINGER_C2H2_2"/>
    <property type="match status" value="1"/>
</dbReference>
<protein>
    <recommendedName>
        <fullName evidence="3">C2H2-type domain-containing protein</fullName>
    </recommendedName>
</protein>
<keyword evidence="1" id="KW-0479">Metal-binding</keyword>
<keyword evidence="1" id="KW-0863">Zinc-finger</keyword>
<accession>A0A7S3AV69</accession>
<feature type="region of interest" description="Disordered" evidence="2">
    <location>
        <begin position="160"/>
        <end position="196"/>
    </location>
</feature>
<feature type="domain" description="C2H2-type" evidence="3">
    <location>
        <begin position="211"/>
        <end position="236"/>
    </location>
</feature>
<evidence type="ECO:0000259" key="3">
    <source>
        <dbReference type="PROSITE" id="PS50157"/>
    </source>
</evidence>
<evidence type="ECO:0000313" key="4">
    <source>
        <dbReference type="EMBL" id="CAE0116364.1"/>
    </source>
</evidence>
<feature type="region of interest" description="Disordered" evidence="2">
    <location>
        <begin position="1"/>
        <end position="119"/>
    </location>
</feature>
<feature type="compositionally biased region" description="Polar residues" evidence="2">
    <location>
        <begin position="40"/>
        <end position="55"/>
    </location>
</feature>
<dbReference type="PROSITE" id="PS00028">
    <property type="entry name" value="ZINC_FINGER_C2H2_1"/>
    <property type="match status" value="1"/>
</dbReference>
<dbReference type="EMBL" id="HBHX01030600">
    <property type="protein sequence ID" value="CAE0116364.1"/>
    <property type="molecule type" value="Transcribed_RNA"/>
</dbReference>
<feature type="compositionally biased region" description="Low complexity" evidence="2">
    <location>
        <begin position="162"/>
        <end position="178"/>
    </location>
</feature>
<dbReference type="AlphaFoldDB" id="A0A7S3AV69"/>
<organism evidence="4">
    <name type="scientific">Haptolina ericina</name>
    <dbReference type="NCBI Taxonomy" id="156174"/>
    <lineage>
        <taxon>Eukaryota</taxon>
        <taxon>Haptista</taxon>
        <taxon>Haptophyta</taxon>
        <taxon>Prymnesiophyceae</taxon>
        <taxon>Prymnesiales</taxon>
        <taxon>Prymnesiaceae</taxon>
        <taxon>Haptolina</taxon>
    </lineage>
</organism>